<sequence>MHQQRSAIWPIIAMIVATQGQAELNDEPNWFDTASVEAWLEVKSNQCELAQTPTAFTIEQWPSLYDYSPRLSPSEHRHNSLRLDTRSREPVKLRGVEDFTPYQSAAAFVAHSVQHTRVALSDPNLWPTYSIAEADKNWLDNTREYLHETAQEPVIWFDNFFAVKRGPSHASHDLRLTPKFDCSDIQGCDFSFSVRSRVTLPYTQERLRLLLTNEDPDTLFDSLDRRSVTPSQSERRNPISAALSWALRTTEDYNISISSGLQLRTPIRAFVQANTTGRLKLTDKAQVTGGQSVYYRSDEGAGARTQIDVDHSMADSRQDILRWRQRYDVNEETTGVDWHSSVEYLHQVDRDLAWGAGVASNGNIHTSALADGHRVWLRYRKRFYREWLFWELQPYVRWDREHGFDHDPGIELSLEIYLDEKP</sequence>
<evidence type="ECO:0000313" key="1">
    <source>
        <dbReference type="EMBL" id="MBB3169654.1"/>
    </source>
</evidence>
<evidence type="ECO:0000313" key="2">
    <source>
        <dbReference type="Proteomes" id="UP000559987"/>
    </source>
</evidence>
<reference evidence="1 2" key="1">
    <citation type="submission" date="2020-08" db="EMBL/GenBank/DDBJ databases">
        <title>Genomic Encyclopedia of Type Strains, Phase III (KMG-III): the genomes of soil and plant-associated and newly described type strains.</title>
        <authorList>
            <person name="Whitman W."/>
        </authorList>
    </citation>
    <scope>NUCLEOTIDE SEQUENCE [LARGE SCALE GENOMIC DNA]</scope>
    <source>
        <strain evidence="1 2">CECT 8571</strain>
    </source>
</reference>
<dbReference type="AlphaFoldDB" id="A0A839UNA1"/>
<accession>A0A839UNA1</accession>
<dbReference type="Proteomes" id="UP000559987">
    <property type="component" value="Unassembled WGS sequence"/>
</dbReference>
<organism evidence="1 2">
    <name type="scientific">Simiduia aestuariiviva</name>
    <dbReference type="NCBI Taxonomy" id="1510459"/>
    <lineage>
        <taxon>Bacteria</taxon>
        <taxon>Pseudomonadati</taxon>
        <taxon>Pseudomonadota</taxon>
        <taxon>Gammaproteobacteria</taxon>
        <taxon>Cellvibrionales</taxon>
        <taxon>Cellvibrionaceae</taxon>
        <taxon>Simiduia</taxon>
    </lineage>
</organism>
<protein>
    <submittedName>
        <fullName evidence="1">Uncharacterized protein</fullName>
    </submittedName>
</protein>
<proteinExistence type="predicted"/>
<gene>
    <name evidence="1" type="ORF">FHS30_002867</name>
</gene>
<keyword evidence="2" id="KW-1185">Reference proteome</keyword>
<comment type="caution">
    <text evidence="1">The sequence shown here is derived from an EMBL/GenBank/DDBJ whole genome shotgun (WGS) entry which is preliminary data.</text>
</comment>
<dbReference type="EMBL" id="JACHXZ010000004">
    <property type="protein sequence ID" value="MBB3169654.1"/>
    <property type="molecule type" value="Genomic_DNA"/>
</dbReference>
<name>A0A839UNA1_9GAMM</name>